<dbReference type="InterPro" id="IPR000172">
    <property type="entry name" value="GMC_OxRdtase_N"/>
</dbReference>
<feature type="binding site" evidence="6">
    <location>
        <begin position="502"/>
        <end position="503"/>
    </location>
    <ligand>
        <name>FAD</name>
        <dbReference type="ChEBI" id="CHEBI:57692"/>
    </ligand>
</feature>
<evidence type="ECO:0000313" key="12">
    <source>
        <dbReference type="EMBL" id="KAK1409172.1"/>
    </source>
</evidence>
<dbReference type="SUPFAM" id="SSF51905">
    <property type="entry name" value="FAD/NAD(P)-binding domain"/>
    <property type="match status" value="1"/>
</dbReference>
<dbReference type="InterPro" id="IPR012132">
    <property type="entry name" value="GMC_OxRdtase"/>
</dbReference>
<evidence type="ECO:0000256" key="7">
    <source>
        <dbReference type="PIRSR" id="PIRSR000137-3"/>
    </source>
</evidence>
<accession>A0AAD8NHF7</accession>
<dbReference type="PANTHER" id="PTHR45968">
    <property type="entry name" value="OSJNBA0019K04.7 PROTEIN"/>
    <property type="match status" value="1"/>
</dbReference>
<evidence type="ECO:0000256" key="4">
    <source>
        <dbReference type="ARBA" id="ARBA00022729"/>
    </source>
</evidence>
<comment type="similarity">
    <text evidence="2 8">Belongs to the GMC oxidoreductase family.</text>
</comment>
<dbReference type="InterPro" id="IPR051871">
    <property type="entry name" value="GMC_Oxidoreductase-Related"/>
</dbReference>
<reference evidence="12" key="1">
    <citation type="journal article" date="2023" name="bioRxiv">
        <title>Improved chromosome-level genome assembly for marigold (Tagetes erecta).</title>
        <authorList>
            <person name="Jiang F."/>
            <person name="Yuan L."/>
            <person name="Wang S."/>
            <person name="Wang H."/>
            <person name="Xu D."/>
            <person name="Wang A."/>
            <person name="Fan W."/>
        </authorList>
    </citation>
    <scope>NUCLEOTIDE SEQUENCE</scope>
    <source>
        <strain evidence="12">WSJ</strain>
        <tissue evidence="12">Leaf</tissue>
    </source>
</reference>
<evidence type="ECO:0000256" key="2">
    <source>
        <dbReference type="ARBA" id="ARBA00010790"/>
    </source>
</evidence>
<dbReference type="InterPro" id="IPR036188">
    <property type="entry name" value="FAD/NAD-bd_sf"/>
</dbReference>
<dbReference type="Pfam" id="PF00732">
    <property type="entry name" value="GMC_oxred_N"/>
    <property type="match status" value="1"/>
</dbReference>
<feature type="domain" description="Glucose-methanol-choline oxidoreductase N-terminal" evidence="11">
    <location>
        <begin position="278"/>
        <end position="292"/>
    </location>
</feature>
<keyword evidence="13" id="KW-1185">Reference proteome</keyword>
<evidence type="ECO:0000259" key="11">
    <source>
        <dbReference type="PROSITE" id="PS00624"/>
    </source>
</evidence>
<dbReference type="AlphaFoldDB" id="A0AAD8NHF7"/>
<dbReference type="Pfam" id="PF05199">
    <property type="entry name" value="GMC_oxred_C"/>
    <property type="match status" value="1"/>
</dbReference>
<name>A0AAD8NHF7_TARER</name>
<feature type="disulfide bond" evidence="7">
    <location>
        <begin position="439"/>
        <end position="494"/>
    </location>
</feature>
<evidence type="ECO:0000256" key="8">
    <source>
        <dbReference type="RuleBase" id="RU003968"/>
    </source>
</evidence>
<dbReference type="PIRSF" id="PIRSF000137">
    <property type="entry name" value="Alcohol_oxidase"/>
    <property type="match status" value="1"/>
</dbReference>
<evidence type="ECO:0000256" key="5">
    <source>
        <dbReference type="ARBA" id="ARBA00022827"/>
    </source>
</evidence>
<feature type="binding site" evidence="6">
    <location>
        <begin position="542"/>
        <end position="543"/>
    </location>
    <ligand>
        <name>FAD</name>
        <dbReference type="ChEBI" id="CHEBI:57692"/>
    </ligand>
</feature>
<evidence type="ECO:0000259" key="10">
    <source>
        <dbReference type="PROSITE" id="PS00623"/>
    </source>
</evidence>
<dbReference type="Gene3D" id="3.50.50.60">
    <property type="entry name" value="FAD/NAD(P)-binding domain"/>
    <property type="match status" value="1"/>
</dbReference>
<feature type="domain" description="Glucose-methanol-choline oxidoreductase N-terminal" evidence="10">
    <location>
        <begin position="120"/>
        <end position="143"/>
    </location>
</feature>
<feature type="binding site" evidence="6">
    <location>
        <position position="235"/>
    </location>
    <ligand>
        <name>FAD</name>
        <dbReference type="ChEBI" id="CHEBI:57692"/>
    </ligand>
</feature>
<feature type="signal peptide" evidence="9">
    <location>
        <begin position="1"/>
        <end position="26"/>
    </location>
</feature>
<feature type="chain" id="PRO_5042268004" description="Glucose-methanol-choline oxidoreductase N-terminal domain-containing protein" evidence="9">
    <location>
        <begin position="27"/>
        <end position="567"/>
    </location>
</feature>
<gene>
    <name evidence="12" type="ORF">QVD17_35697</name>
</gene>
<dbReference type="InterPro" id="IPR007867">
    <property type="entry name" value="GMC_OxRtase_C"/>
</dbReference>
<comment type="caution">
    <text evidence="12">The sequence shown here is derived from an EMBL/GenBank/DDBJ whole genome shotgun (WGS) entry which is preliminary data.</text>
</comment>
<dbReference type="PROSITE" id="PS00624">
    <property type="entry name" value="GMC_OXRED_2"/>
    <property type="match status" value="1"/>
</dbReference>
<dbReference type="PANTHER" id="PTHR45968:SF31">
    <property type="entry name" value="GLUCOSE-METHANOL-CHOLINE (GMC) OXIDOREDUCTASE FAMILY PROTEIN"/>
    <property type="match status" value="1"/>
</dbReference>
<dbReference type="Gene3D" id="3.30.410.40">
    <property type="match status" value="1"/>
</dbReference>
<evidence type="ECO:0000256" key="6">
    <source>
        <dbReference type="PIRSR" id="PIRSR000137-2"/>
    </source>
</evidence>
<dbReference type="Proteomes" id="UP001229421">
    <property type="component" value="Unassembled WGS sequence"/>
</dbReference>
<dbReference type="SUPFAM" id="SSF54373">
    <property type="entry name" value="FAD-linked reductases, C-terminal domain"/>
    <property type="match status" value="1"/>
</dbReference>
<dbReference type="EMBL" id="JAUHHV010000010">
    <property type="protein sequence ID" value="KAK1409172.1"/>
    <property type="molecule type" value="Genomic_DNA"/>
</dbReference>
<evidence type="ECO:0000256" key="9">
    <source>
        <dbReference type="SAM" id="SignalP"/>
    </source>
</evidence>
<feature type="binding site" evidence="6">
    <location>
        <position position="122"/>
    </location>
    <ligand>
        <name>FAD</name>
        <dbReference type="ChEBI" id="CHEBI:57692"/>
    </ligand>
</feature>
<dbReference type="GO" id="GO:0050660">
    <property type="term" value="F:flavin adenine dinucleotide binding"/>
    <property type="evidence" value="ECO:0007669"/>
    <property type="project" value="InterPro"/>
</dbReference>
<keyword evidence="3 8" id="KW-0285">Flavoprotein</keyword>
<feature type="binding site" evidence="6">
    <location>
        <begin position="57"/>
        <end position="58"/>
    </location>
    <ligand>
        <name>FAD</name>
        <dbReference type="ChEBI" id="CHEBI:57692"/>
    </ligand>
</feature>
<proteinExistence type="inferred from homology"/>
<keyword evidence="5 6" id="KW-0274">FAD</keyword>
<sequence length="567" mass="62084">MDYTRRWTFVSSFMVALVVFFASSSTSEKAPYSTFAKDATQSPPETSYDYIVIGGGTSGCALAATLSQAAKVLLLERGDLPYGIPSINTINGFFQTLANLGPTSPSQTFVSTDGVFNHRARVLGGGSALNAGFYTRASADFVNRAGWDPQLVKESYEWVEQKVTFEPKVLAWQQAVKDGLLEVGVSPDNGFTYEHIYGTKVGGSIFDQSGKRHTAADLLEYAEPSNINVYLNATVHKIIFEPNELRARGVLYVDMEGKKHIATLNKGSLMNEVIVSAGTLGSPQLLMLSGIGPLDQLMGHGIKVLLAQPMVGQGLSDNPMNLVLIPSRKRVEISLIEVVGITRFGSFVETASAHINLPLLQQLSSTFGLFANQTSVDSIKSIIGHRFNLDLSGFNGGLILEKIMGPLSFGSLELVTKNPDDNPKVTFNYFSDPRDLQRCVEGLETVVKVLESNALSNFRDPLLSVQDLFALVVALPLNLRPRHVNAPFNLEQYCKDTVMSIWHYHGGCQVDRVVDRNYKVIGVNALRVIDSSTLLNSPGTNPQATMMMLGRYMGIKMLRERLATQRK</sequence>
<evidence type="ECO:0000313" key="13">
    <source>
        <dbReference type="Proteomes" id="UP001229421"/>
    </source>
</evidence>
<protein>
    <recommendedName>
        <fullName evidence="10 11">Glucose-methanol-choline oxidoreductase N-terminal domain-containing protein</fullName>
    </recommendedName>
</protein>
<evidence type="ECO:0000256" key="3">
    <source>
        <dbReference type="ARBA" id="ARBA00022630"/>
    </source>
</evidence>
<organism evidence="12 13">
    <name type="scientific">Tagetes erecta</name>
    <name type="common">African marigold</name>
    <dbReference type="NCBI Taxonomy" id="13708"/>
    <lineage>
        <taxon>Eukaryota</taxon>
        <taxon>Viridiplantae</taxon>
        <taxon>Streptophyta</taxon>
        <taxon>Embryophyta</taxon>
        <taxon>Tracheophyta</taxon>
        <taxon>Spermatophyta</taxon>
        <taxon>Magnoliopsida</taxon>
        <taxon>eudicotyledons</taxon>
        <taxon>Gunneridae</taxon>
        <taxon>Pentapetalae</taxon>
        <taxon>asterids</taxon>
        <taxon>campanulids</taxon>
        <taxon>Asterales</taxon>
        <taxon>Asteraceae</taxon>
        <taxon>Asteroideae</taxon>
        <taxon>Heliantheae alliance</taxon>
        <taxon>Tageteae</taxon>
        <taxon>Tagetes</taxon>
    </lineage>
</organism>
<keyword evidence="4 9" id="KW-0732">Signal</keyword>
<dbReference type="PROSITE" id="PS00623">
    <property type="entry name" value="GMC_OXRED_1"/>
    <property type="match status" value="1"/>
</dbReference>
<comment type="cofactor">
    <cofactor evidence="1 6">
        <name>FAD</name>
        <dbReference type="ChEBI" id="CHEBI:57692"/>
    </cofactor>
</comment>
<keyword evidence="7" id="KW-1015">Disulfide bond</keyword>
<dbReference type="GO" id="GO:0016614">
    <property type="term" value="F:oxidoreductase activity, acting on CH-OH group of donors"/>
    <property type="evidence" value="ECO:0007669"/>
    <property type="project" value="InterPro"/>
</dbReference>
<evidence type="ECO:0000256" key="1">
    <source>
        <dbReference type="ARBA" id="ARBA00001974"/>
    </source>
</evidence>